<dbReference type="GO" id="GO:0005576">
    <property type="term" value="C:extracellular region"/>
    <property type="evidence" value="ECO:0007669"/>
    <property type="project" value="UniProtKB-SubCell"/>
</dbReference>
<dbReference type="RefSeq" id="WP_077848423.1">
    <property type="nucleotide sequence ID" value="NZ_LZZM01000188.1"/>
</dbReference>
<dbReference type="InterPro" id="IPR006626">
    <property type="entry name" value="PbH1"/>
</dbReference>
<keyword evidence="7 11" id="KW-0456">Lyase</keyword>
<dbReference type="Proteomes" id="UP000190890">
    <property type="component" value="Unassembled WGS sequence"/>
</dbReference>
<dbReference type="GO" id="GO:0046872">
    <property type="term" value="F:metal ion binding"/>
    <property type="evidence" value="ECO:0007669"/>
    <property type="project" value="UniProtKB-KW"/>
</dbReference>
<evidence type="ECO:0000256" key="5">
    <source>
        <dbReference type="ARBA" id="ARBA00022729"/>
    </source>
</evidence>
<evidence type="ECO:0000256" key="2">
    <source>
        <dbReference type="ARBA" id="ARBA00004613"/>
    </source>
</evidence>
<keyword evidence="4" id="KW-0479">Metal-binding</keyword>
<dbReference type="OrthoDB" id="8660908at2"/>
<dbReference type="PANTHER" id="PTHR40088">
    <property type="entry name" value="PECTATE LYASE (EUROFUNG)"/>
    <property type="match status" value="1"/>
</dbReference>
<dbReference type="GO" id="GO:0030570">
    <property type="term" value="F:pectate lyase activity"/>
    <property type="evidence" value="ECO:0007669"/>
    <property type="project" value="UniProtKB-EC"/>
</dbReference>
<feature type="chain" id="PRO_5012074495" evidence="9">
    <location>
        <begin position="31"/>
        <end position="330"/>
    </location>
</feature>
<dbReference type="InterPro" id="IPR011050">
    <property type="entry name" value="Pectin_lyase_fold/virulence"/>
</dbReference>
<keyword evidence="6" id="KW-0106">Calcium</keyword>
<name>A0A1S8TCW9_9CLOT</name>
<dbReference type="InterPro" id="IPR012334">
    <property type="entry name" value="Pectin_lyas_fold"/>
</dbReference>
<gene>
    <name evidence="11" type="primary">pelL_4</name>
    <name evidence="11" type="ORF">CLPUN_33950</name>
</gene>
<evidence type="ECO:0000256" key="1">
    <source>
        <dbReference type="ARBA" id="ARBA00001913"/>
    </source>
</evidence>
<keyword evidence="12" id="KW-1185">Reference proteome</keyword>
<evidence type="ECO:0000313" key="12">
    <source>
        <dbReference type="Proteomes" id="UP000190890"/>
    </source>
</evidence>
<evidence type="ECO:0000313" key="11">
    <source>
        <dbReference type="EMBL" id="OOM75265.1"/>
    </source>
</evidence>
<comment type="caution">
    <text evidence="11">The sequence shown here is derived from an EMBL/GenBank/DDBJ whole genome shotgun (WGS) entry which is preliminary data.</text>
</comment>
<reference evidence="11 12" key="1">
    <citation type="submission" date="2016-05" db="EMBL/GenBank/DDBJ databases">
        <title>Microbial solvent formation.</title>
        <authorList>
            <person name="Poehlein A."/>
            <person name="Montoya Solano J.D."/>
            <person name="Flitsch S."/>
            <person name="Krabben P."/>
            <person name="Duerre P."/>
            <person name="Daniel R."/>
        </authorList>
    </citation>
    <scope>NUCLEOTIDE SEQUENCE [LARGE SCALE GENOMIC DNA]</scope>
    <source>
        <strain evidence="11 12">DSM 2619</strain>
    </source>
</reference>
<dbReference type="InterPro" id="IPR039448">
    <property type="entry name" value="Beta_helix"/>
</dbReference>
<keyword evidence="3" id="KW-0964">Secreted</keyword>
<organism evidence="11 12">
    <name type="scientific">Clostridium puniceum</name>
    <dbReference type="NCBI Taxonomy" id="29367"/>
    <lineage>
        <taxon>Bacteria</taxon>
        <taxon>Bacillati</taxon>
        <taxon>Bacillota</taxon>
        <taxon>Clostridia</taxon>
        <taxon>Eubacteriales</taxon>
        <taxon>Clostridiaceae</taxon>
        <taxon>Clostridium</taxon>
    </lineage>
</organism>
<dbReference type="Pfam" id="PF13229">
    <property type="entry name" value="Beta_helix"/>
    <property type="match status" value="1"/>
</dbReference>
<dbReference type="SUPFAM" id="SSF51126">
    <property type="entry name" value="Pectin lyase-like"/>
    <property type="match status" value="1"/>
</dbReference>
<evidence type="ECO:0000256" key="7">
    <source>
        <dbReference type="ARBA" id="ARBA00023239"/>
    </source>
</evidence>
<dbReference type="PANTHER" id="PTHR40088:SF1">
    <property type="entry name" value="PECTATE LYASE PEL9"/>
    <property type="match status" value="1"/>
</dbReference>
<evidence type="ECO:0000256" key="9">
    <source>
        <dbReference type="SAM" id="SignalP"/>
    </source>
</evidence>
<dbReference type="AlphaFoldDB" id="A0A1S8TCW9"/>
<feature type="domain" description="Right handed beta helix" evidence="10">
    <location>
        <begin position="98"/>
        <end position="222"/>
    </location>
</feature>
<dbReference type="InterPro" id="IPR052052">
    <property type="entry name" value="Polysaccharide_Lyase_9"/>
</dbReference>
<dbReference type="SMART" id="SM00710">
    <property type="entry name" value="PbH1"/>
    <property type="match status" value="5"/>
</dbReference>
<protein>
    <submittedName>
        <fullName evidence="11">Pectate lyase L</fullName>
        <ecNumber evidence="11">4.2.2.2</ecNumber>
    </submittedName>
</protein>
<comment type="similarity">
    <text evidence="8">Belongs to the polysaccharide lyase 9 family.</text>
</comment>
<evidence type="ECO:0000256" key="8">
    <source>
        <dbReference type="ARBA" id="ARBA00038263"/>
    </source>
</evidence>
<dbReference type="EC" id="4.2.2.2" evidence="11"/>
<keyword evidence="5 9" id="KW-0732">Signal</keyword>
<dbReference type="Gene3D" id="2.160.20.10">
    <property type="entry name" value="Single-stranded right-handed beta-helix, Pectin lyase-like"/>
    <property type="match status" value="1"/>
</dbReference>
<sequence length="330" mass="33967">MKKIKSLCLIAALSAMVTGVSLLQSTSAYAATTIHVSEGGTSLSQALVSAKPGDTVLIDGTVHSQPVKVPAGILLMGGGEGNFGVIDFSGSSGSNARGLTINTDGSTIANLEILNAGDNGIYMEGSYNTLQSLWVHNNQDAGVQLSNGAANNTLTNITSYYNADGFAIKLHSGEGNVLTDCIAQENSDDGYDLYAAHGAVQFIRCKAIANGYYNGIYGDGNGFKVGGVDNKTPGVPAHLDPLNHVLIDCVAQSNLAAGFDRNNQSGVVTMQNCIGQDNGKGNFNFPATGTPSALKKKVTFGRAIIDSCTSIGEGANNITGADLQGECTGF</sequence>
<evidence type="ECO:0000256" key="3">
    <source>
        <dbReference type="ARBA" id="ARBA00022525"/>
    </source>
</evidence>
<comment type="subcellular location">
    <subcellularLocation>
        <location evidence="2">Secreted</location>
    </subcellularLocation>
</comment>
<proteinExistence type="inferred from homology"/>
<feature type="signal peptide" evidence="9">
    <location>
        <begin position="1"/>
        <end position="30"/>
    </location>
</feature>
<accession>A0A1S8TCW9</accession>
<evidence type="ECO:0000256" key="6">
    <source>
        <dbReference type="ARBA" id="ARBA00022837"/>
    </source>
</evidence>
<dbReference type="STRING" id="29367.CLPUN_33950"/>
<evidence type="ECO:0000259" key="10">
    <source>
        <dbReference type="Pfam" id="PF13229"/>
    </source>
</evidence>
<dbReference type="EMBL" id="LZZM01000188">
    <property type="protein sequence ID" value="OOM75265.1"/>
    <property type="molecule type" value="Genomic_DNA"/>
</dbReference>
<comment type="cofactor">
    <cofactor evidence="1">
        <name>Ca(2+)</name>
        <dbReference type="ChEBI" id="CHEBI:29108"/>
    </cofactor>
</comment>
<evidence type="ECO:0000256" key="4">
    <source>
        <dbReference type="ARBA" id="ARBA00022723"/>
    </source>
</evidence>